<dbReference type="EMBL" id="HBUE01101813">
    <property type="protein sequence ID" value="CAG6485741.1"/>
    <property type="molecule type" value="Transcribed_RNA"/>
</dbReference>
<dbReference type="Pfam" id="PF10300">
    <property type="entry name" value="Iml2-TPR_39"/>
    <property type="match status" value="1"/>
</dbReference>
<name>A0A8D8FW20_CULPI</name>
<feature type="region of interest" description="Disordered" evidence="1">
    <location>
        <begin position="1"/>
        <end position="29"/>
    </location>
</feature>
<dbReference type="InterPro" id="IPR011990">
    <property type="entry name" value="TPR-like_helical_dom_sf"/>
</dbReference>
<dbReference type="PANTHER" id="PTHR31859">
    <property type="entry name" value="TETRATRICOPEPTIDE REPEAT PROTEIN 39 FAMILY MEMBER"/>
    <property type="match status" value="1"/>
</dbReference>
<dbReference type="InterPro" id="IPR019412">
    <property type="entry name" value="IML2/TPR_39"/>
</dbReference>
<organism evidence="2">
    <name type="scientific">Culex pipiens</name>
    <name type="common">House mosquito</name>
    <dbReference type="NCBI Taxonomy" id="7175"/>
    <lineage>
        <taxon>Eukaryota</taxon>
        <taxon>Metazoa</taxon>
        <taxon>Ecdysozoa</taxon>
        <taxon>Arthropoda</taxon>
        <taxon>Hexapoda</taxon>
        <taxon>Insecta</taxon>
        <taxon>Pterygota</taxon>
        <taxon>Neoptera</taxon>
        <taxon>Endopterygota</taxon>
        <taxon>Diptera</taxon>
        <taxon>Nematocera</taxon>
        <taxon>Culicoidea</taxon>
        <taxon>Culicidae</taxon>
        <taxon>Culicinae</taxon>
        <taxon>Culicini</taxon>
        <taxon>Culex</taxon>
        <taxon>Culex</taxon>
    </lineage>
</organism>
<proteinExistence type="predicted"/>
<accession>A0A8D8FW20</accession>
<dbReference type="SUPFAM" id="SSF48452">
    <property type="entry name" value="TPR-like"/>
    <property type="match status" value="1"/>
</dbReference>
<dbReference type="Gene3D" id="1.25.40.10">
    <property type="entry name" value="Tetratricopeptide repeat domain"/>
    <property type="match status" value="1"/>
</dbReference>
<evidence type="ECO:0000313" key="2">
    <source>
        <dbReference type="EMBL" id="CAG6485741.1"/>
    </source>
</evidence>
<dbReference type="AlphaFoldDB" id="A0A8D8FW20"/>
<sequence>MAAVSGTQFQQHMEDDEDDFQDACDTEGPTPSCSMDLEAALAEAKLGVNLFFNNKFTEAEALMKPWATSSMYHSVGNSVFAYLEAMLTFEQQHIAAASDALKQCLTVCGRFRKKNTLTETIGKTFKKVNYDQYTDVEAHAELCTAEAMLLKAMLTFIEDETLTSLIKGGMKIRNCFAMYKECHNILTQRQWESESSRVHFESGVKMGLGTFNLMISLLPGRVIKLLEFIGFSGNKQSGMQDLVAGSQSLGIRQVLCVMTLLGYNLIVCYVLSHKEGDLNFCDDLLAKQLKQYPDGVWFLFFKGRLEFMKGNLDEALMWYKKSWKSQNVWPQFHHLCFWELLWVNCLRLDWRESLLFATYLVEHSKWSRTIYTYQKASIMCMMKRSDLTSTELRTLGGLMKEVPKYKQRIAGKSLPMEKFACKKTERFFAQQSFLYVPALELMYLWNLFKILGKHFPLADGVFRIVEENLNELEARQQKKASSPLTPYDVDNKALLLLLKGAILRQMNSPLQALKCLETVVSMFKDLKEDLYLVPYAIVEIALIYVDQGKKEQAILALEDAKRNYSGYSLESRLHFRIHTALIDLKGKSYENIPAGGD</sequence>
<protein>
    <submittedName>
        <fullName evidence="2">Tetratricopeptide repeat protein 39B</fullName>
    </submittedName>
</protein>
<evidence type="ECO:0000256" key="1">
    <source>
        <dbReference type="SAM" id="MobiDB-lite"/>
    </source>
</evidence>
<dbReference type="PANTHER" id="PTHR31859:SF9">
    <property type="entry name" value="TETRATRICOPEPTIDE REPEAT PROTEIN 39B"/>
    <property type="match status" value="1"/>
</dbReference>
<reference evidence="2" key="1">
    <citation type="submission" date="2021-05" db="EMBL/GenBank/DDBJ databases">
        <authorList>
            <person name="Alioto T."/>
            <person name="Alioto T."/>
            <person name="Gomez Garrido J."/>
        </authorList>
    </citation>
    <scope>NUCLEOTIDE SEQUENCE</scope>
</reference>
<feature type="compositionally biased region" description="Acidic residues" evidence="1">
    <location>
        <begin position="14"/>
        <end position="25"/>
    </location>
</feature>